<reference evidence="3" key="1">
    <citation type="submission" date="2020-08" db="EMBL/GenBank/DDBJ databases">
        <title>Spodoptera exigua strain:BAW_Kor-Di-RS1 Genome sequencing and assembly.</title>
        <authorList>
            <person name="Kim J."/>
            <person name="Nam H.Y."/>
            <person name="Kwon M."/>
            <person name="Choi J.H."/>
            <person name="Cho S.R."/>
            <person name="Kim G.-H."/>
        </authorList>
    </citation>
    <scope>NUCLEOTIDE SEQUENCE</scope>
    <source>
        <strain evidence="3">BAW_Kor-Di-RS1</strain>
        <tissue evidence="3">Whole-body</tissue>
    </source>
</reference>
<feature type="domain" description="Peptidase M12A" evidence="2">
    <location>
        <begin position="3"/>
        <end position="96"/>
    </location>
</feature>
<dbReference type="GO" id="GO:0004222">
    <property type="term" value="F:metalloendopeptidase activity"/>
    <property type="evidence" value="ECO:0007669"/>
    <property type="project" value="InterPro"/>
</dbReference>
<comment type="caution">
    <text evidence="3">The sequence shown here is derived from an EMBL/GenBank/DDBJ whole genome shotgun (WGS) entry which is preliminary data.</text>
</comment>
<dbReference type="Proteomes" id="UP000648187">
    <property type="component" value="Unassembled WGS sequence"/>
</dbReference>
<dbReference type="AlphaFoldDB" id="A0A835GFP6"/>
<name>A0A835GFP6_SPOEX</name>
<dbReference type="EMBL" id="JACKWZ010000082">
    <property type="protein sequence ID" value="KAF9416902.1"/>
    <property type="molecule type" value="Genomic_DNA"/>
</dbReference>
<evidence type="ECO:0000313" key="3">
    <source>
        <dbReference type="EMBL" id="KAF9416902.1"/>
    </source>
</evidence>
<proteinExistence type="predicted"/>
<evidence type="ECO:0000313" key="4">
    <source>
        <dbReference type="Proteomes" id="UP000648187"/>
    </source>
</evidence>
<gene>
    <name evidence="3" type="ORF">HW555_005905</name>
</gene>
<evidence type="ECO:0000256" key="1">
    <source>
        <dbReference type="ARBA" id="ARBA00001947"/>
    </source>
</evidence>
<sequence length="104" mass="11997">DFNFKTCINFYPVLTAPKDGQHVLTFVNPNGIRRCKIKTVGHSNHFPHLVELGYDCLRSPLIEMMIMRALGLPFEHNRMSRTVYIDVLLQNVEPENLITLSIDK</sequence>
<evidence type="ECO:0000259" key="2">
    <source>
        <dbReference type="Pfam" id="PF01400"/>
    </source>
</evidence>
<dbReference type="InterPro" id="IPR024079">
    <property type="entry name" value="MetalloPept_cat_dom_sf"/>
</dbReference>
<feature type="non-terminal residue" evidence="3">
    <location>
        <position position="1"/>
    </location>
</feature>
<protein>
    <recommendedName>
        <fullName evidence="2">Peptidase M12A domain-containing protein</fullName>
    </recommendedName>
</protein>
<keyword evidence="4" id="KW-1185">Reference proteome</keyword>
<dbReference type="Pfam" id="PF01400">
    <property type="entry name" value="Astacin"/>
    <property type="match status" value="1"/>
</dbReference>
<comment type="cofactor">
    <cofactor evidence="1">
        <name>Zn(2+)</name>
        <dbReference type="ChEBI" id="CHEBI:29105"/>
    </cofactor>
</comment>
<accession>A0A835GFP6</accession>
<dbReference type="Gene3D" id="3.40.390.10">
    <property type="entry name" value="Collagenase (Catalytic Domain)"/>
    <property type="match status" value="1"/>
</dbReference>
<dbReference type="GO" id="GO:0006508">
    <property type="term" value="P:proteolysis"/>
    <property type="evidence" value="ECO:0007669"/>
    <property type="project" value="InterPro"/>
</dbReference>
<dbReference type="InterPro" id="IPR001506">
    <property type="entry name" value="Peptidase_M12A"/>
</dbReference>
<organism evidence="3 4">
    <name type="scientific">Spodoptera exigua</name>
    <name type="common">Beet armyworm</name>
    <name type="synonym">Noctua fulgens</name>
    <dbReference type="NCBI Taxonomy" id="7107"/>
    <lineage>
        <taxon>Eukaryota</taxon>
        <taxon>Metazoa</taxon>
        <taxon>Ecdysozoa</taxon>
        <taxon>Arthropoda</taxon>
        <taxon>Hexapoda</taxon>
        <taxon>Insecta</taxon>
        <taxon>Pterygota</taxon>
        <taxon>Neoptera</taxon>
        <taxon>Endopterygota</taxon>
        <taxon>Lepidoptera</taxon>
        <taxon>Glossata</taxon>
        <taxon>Ditrysia</taxon>
        <taxon>Noctuoidea</taxon>
        <taxon>Noctuidae</taxon>
        <taxon>Amphipyrinae</taxon>
        <taxon>Spodoptera</taxon>
    </lineage>
</organism>